<evidence type="ECO:0000313" key="2">
    <source>
        <dbReference type="EMBL" id="GAA4170778.1"/>
    </source>
</evidence>
<dbReference type="EMBL" id="BAABBW010000001">
    <property type="protein sequence ID" value="GAA4170778.1"/>
    <property type="molecule type" value="Genomic_DNA"/>
</dbReference>
<proteinExistence type="predicted"/>
<organism evidence="2 3">
    <name type="scientific">Gryllotalpicola koreensis</name>
    <dbReference type="NCBI Taxonomy" id="993086"/>
    <lineage>
        <taxon>Bacteria</taxon>
        <taxon>Bacillati</taxon>
        <taxon>Actinomycetota</taxon>
        <taxon>Actinomycetes</taxon>
        <taxon>Micrococcales</taxon>
        <taxon>Microbacteriaceae</taxon>
        <taxon>Gryllotalpicola</taxon>
    </lineage>
</organism>
<feature type="region of interest" description="Disordered" evidence="1">
    <location>
        <begin position="317"/>
        <end position="336"/>
    </location>
</feature>
<dbReference type="RefSeq" id="WP_344752099.1">
    <property type="nucleotide sequence ID" value="NZ_BAABBW010000001.1"/>
</dbReference>
<protein>
    <recommendedName>
        <fullName evidence="4">Major capsid protein</fullName>
    </recommendedName>
</protein>
<dbReference type="Proteomes" id="UP001501079">
    <property type="component" value="Unassembled WGS sequence"/>
</dbReference>
<name>A0ABP7ZUL7_9MICO</name>
<comment type="caution">
    <text evidence="2">The sequence shown here is derived from an EMBL/GenBank/DDBJ whole genome shotgun (WGS) entry which is preliminary data.</text>
</comment>
<evidence type="ECO:0008006" key="4">
    <source>
        <dbReference type="Google" id="ProtNLM"/>
    </source>
</evidence>
<accession>A0ABP7ZUL7</accession>
<evidence type="ECO:0000256" key="1">
    <source>
        <dbReference type="SAM" id="MobiDB-lite"/>
    </source>
</evidence>
<gene>
    <name evidence="2" type="ORF">GCM10022287_09220</name>
</gene>
<sequence>MTTELGAFTVDATARVVRGILLPFGETSRLSMTRNAPISFTADAIELPADPTVVTLNRDHDQFSPIGRAQYLEKRREGVYAEFSIARTPEGDAWLADYAAGKFKKLSAEVRDIVRDAADAAHAIFAKLTGAATVSEGAFASAALFAIDDGSAEESLSAATPAPLEPDEDGDVSISVTDTPATVTVTDQANTQTVFTPRADDTEGDTMANATAPTTLAASAANLVTAGGEGTDRAARDVFSLIANAQKGDHDAEQMLAALTDIKTTGAGQLPVGGSVIQPSWLGEVWKQKTYQRRYMSLIRNGSIVSQDEKGYTVTAGTEPVQPWAGNKSAVPSSSGTTTPVSSIFQRWAWAADIAREFFDIPGNTEVIEAFLRLVNNSYARQTDKWTLAQLVASATTVAPEAYPTVNEYRDYPSTIKQIIQGVDYISAEPVDDTPAFVVANAKAWQDIIYTPKDALPQWLTLDFGIPTQDGNVGGSIKVVRGDLGIEDTPAVLVGAYDSAHVNELGGASPLNLNALDIVNGGIDRGVIGYTQFMADYAAALVIIGAADA</sequence>
<keyword evidence="3" id="KW-1185">Reference proteome</keyword>
<reference evidence="3" key="1">
    <citation type="journal article" date="2019" name="Int. J. Syst. Evol. Microbiol.">
        <title>The Global Catalogue of Microorganisms (GCM) 10K type strain sequencing project: providing services to taxonomists for standard genome sequencing and annotation.</title>
        <authorList>
            <consortium name="The Broad Institute Genomics Platform"/>
            <consortium name="The Broad Institute Genome Sequencing Center for Infectious Disease"/>
            <person name="Wu L."/>
            <person name="Ma J."/>
        </authorList>
    </citation>
    <scope>NUCLEOTIDE SEQUENCE [LARGE SCALE GENOMIC DNA]</scope>
    <source>
        <strain evidence="3">JCM 17591</strain>
    </source>
</reference>
<evidence type="ECO:0000313" key="3">
    <source>
        <dbReference type="Proteomes" id="UP001501079"/>
    </source>
</evidence>